<reference evidence="2 3" key="1">
    <citation type="submission" date="2012-08" db="EMBL/GenBank/DDBJ databases">
        <title>Whole genome shotgun sequence of Kineosphaera limosa NBRC 100340.</title>
        <authorList>
            <person name="Yoshida I."/>
            <person name="Isaki S."/>
            <person name="Hosoyama A."/>
            <person name="Tsuchikane K."/>
            <person name="Katsumata H."/>
            <person name="Ando Y."/>
            <person name="Ohji S."/>
            <person name="Hamada M."/>
            <person name="Tamura T."/>
            <person name="Yamazoe A."/>
            <person name="Yamazaki S."/>
            <person name="Fujita N."/>
        </authorList>
    </citation>
    <scope>NUCLEOTIDE SEQUENCE [LARGE SCALE GENOMIC DNA]</scope>
    <source>
        <strain evidence="2 3">NBRC 100340</strain>
    </source>
</reference>
<organism evidence="2 3">
    <name type="scientific">Kineosphaera limosa NBRC 100340</name>
    <dbReference type="NCBI Taxonomy" id="1184609"/>
    <lineage>
        <taxon>Bacteria</taxon>
        <taxon>Bacillati</taxon>
        <taxon>Actinomycetota</taxon>
        <taxon>Actinomycetes</taxon>
        <taxon>Micrococcales</taxon>
        <taxon>Dermatophilaceae</taxon>
        <taxon>Kineosphaera</taxon>
    </lineage>
</organism>
<name>K6WY78_9MICO</name>
<dbReference type="eggNOG" id="ENOG5031QR3">
    <property type="taxonomic scope" value="Bacteria"/>
</dbReference>
<keyword evidence="3" id="KW-1185">Reference proteome</keyword>
<proteinExistence type="predicted"/>
<feature type="compositionally biased region" description="Polar residues" evidence="1">
    <location>
        <begin position="25"/>
        <end position="35"/>
    </location>
</feature>
<gene>
    <name evidence="2" type="ORF">KILIM_055_00300</name>
</gene>
<dbReference type="Proteomes" id="UP000008366">
    <property type="component" value="Unassembled WGS sequence"/>
</dbReference>
<accession>K6WY78</accession>
<dbReference type="STRING" id="1184609.KILIM_055_00300"/>
<comment type="caution">
    <text evidence="2">The sequence shown here is derived from an EMBL/GenBank/DDBJ whole genome shotgun (WGS) entry which is preliminary data.</text>
</comment>
<evidence type="ECO:0000313" key="2">
    <source>
        <dbReference type="EMBL" id="GAB97062.1"/>
    </source>
</evidence>
<evidence type="ECO:0000256" key="1">
    <source>
        <dbReference type="SAM" id="MobiDB-lite"/>
    </source>
</evidence>
<dbReference type="AlphaFoldDB" id="K6WY78"/>
<feature type="region of interest" description="Disordered" evidence="1">
    <location>
        <begin position="25"/>
        <end position="51"/>
    </location>
</feature>
<evidence type="ECO:0000313" key="3">
    <source>
        <dbReference type="Proteomes" id="UP000008366"/>
    </source>
</evidence>
<dbReference type="EMBL" id="BAHD01000055">
    <property type="protein sequence ID" value="GAB97062.1"/>
    <property type="molecule type" value="Genomic_DNA"/>
</dbReference>
<sequence>MWVQDVRMPPPQAVPVVIRADSGASTRMESFSPTQGRYDREAARRPGPLGDLDHLTDSDLDLIYAVTGERIFRPTPHGRPAQAVTPFTRQIAVDRRSGALLPHVEVSAQYLVRTGAVIEANGGVNPFTGLHLQRALAYLASRREGRIDVVC</sequence>
<protein>
    <submittedName>
        <fullName evidence="2">Uncharacterized protein</fullName>
    </submittedName>
</protein>